<feature type="region of interest" description="Disordered" evidence="1">
    <location>
        <begin position="41"/>
        <end position="76"/>
    </location>
</feature>
<feature type="compositionally biased region" description="Polar residues" evidence="1">
    <location>
        <begin position="53"/>
        <end position="76"/>
    </location>
</feature>
<feature type="compositionally biased region" description="Low complexity" evidence="1">
    <location>
        <begin position="41"/>
        <end position="52"/>
    </location>
</feature>
<name>A0A395IRI3_9HELO</name>
<sequence>MKPHLNSARSFESSANDLSCSGLIPLHKVTSTEKINTWDLTPSSSLSTSWTTQRPTSNWQQAENNINFPASTPNST</sequence>
<reference evidence="2 3" key="1">
    <citation type="submission" date="2018-06" db="EMBL/GenBank/DDBJ databases">
        <title>Genome Sequence of the Brown Rot Fungal Pathogen Monilinia fructigena.</title>
        <authorList>
            <person name="Landi L."/>
            <person name="De Miccolis Angelini R.M."/>
            <person name="Pollastro S."/>
            <person name="Abate D."/>
            <person name="Faretra F."/>
            <person name="Romanazzi G."/>
        </authorList>
    </citation>
    <scope>NUCLEOTIDE SEQUENCE [LARGE SCALE GENOMIC DNA]</scope>
    <source>
        <strain evidence="2 3">Mfrg269</strain>
    </source>
</reference>
<dbReference type="EMBL" id="QKRW01000026">
    <property type="protein sequence ID" value="RAL62208.1"/>
    <property type="molecule type" value="Genomic_DNA"/>
</dbReference>
<comment type="caution">
    <text evidence="2">The sequence shown here is derived from an EMBL/GenBank/DDBJ whole genome shotgun (WGS) entry which is preliminary data.</text>
</comment>
<dbReference type="Proteomes" id="UP000249056">
    <property type="component" value="Unassembled WGS sequence"/>
</dbReference>
<accession>A0A395IRI3</accession>
<evidence type="ECO:0000256" key="1">
    <source>
        <dbReference type="SAM" id="MobiDB-lite"/>
    </source>
</evidence>
<dbReference type="AlphaFoldDB" id="A0A395IRI3"/>
<proteinExistence type="predicted"/>
<dbReference type="OrthoDB" id="10422719at2759"/>
<protein>
    <submittedName>
        <fullName evidence="2">Uncharacterized protein</fullName>
    </submittedName>
</protein>
<evidence type="ECO:0000313" key="2">
    <source>
        <dbReference type="EMBL" id="RAL62208.1"/>
    </source>
</evidence>
<evidence type="ECO:0000313" key="3">
    <source>
        <dbReference type="Proteomes" id="UP000249056"/>
    </source>
</evidence>
<organism evidence="2 3">
    <name type="scientific">Monilinia fructigena</name>
    <dbReference type="NCBI Taxonomy" id="38457"/>
    <lineage>
        <taxon>Eukaryota</taxon>
        <taxon>Fungi</taxon>
        <taxon>Dikarya</taxon>
        <taxon>Ascomycota</taxon>
        <taxon>Pezizomycotina</taxon>
        <taxon>Leotiomycetes</taxon>
        <taxon>Helotiales</taxon>
        <taxon>Sclerotiniaceae</taxon>
        <taxon>Monilinia</taxon>
    </lineage>
</organism>
<gene>
    <name evidence="2" type="ORF">DID88_002692</name>
</gene>
<keyword evidence="3" id="KW-1185">Reference proteome</keyword>